<dbReference type="Proteomes" id="UP001165960">
    <property type="component" value="Unassembled WGS sequence"/>
</dbReference>
<accession>A0ACC2TZP4</accession>
<organism evidence="1 2">
    <name type="scientific">Entomophthora muscae</name>
    <dbReference type="NCBI Taxonomy" id="34485"/>
    <lineage>
        <taxon>Eukaryota</taxon>
        <taxon>Fungi</taxon>
        <taxon>Fungi incertae sedis</taxon>
        <taxon>Zoopagomycota</taxon>
        <taxon>Entomophthoromycotina</taxon>
        <taxon>Entomophthoromycetes</taxon>
        <taxon>Entomophthorales</taxon>
        <taxon>Entomophthoraceae</taxon>
        <taxon>Entomophthora</taxon>
    </lineage>
</organism>
<sequence length="146" mass="16130">MAKLILMQSVGTQCPPERKENHFSLLSKSHLSDILLSAKLFLDISGNEPVRIDNSLSLETWSQWRNLNPRSEFLQAASPMDQGPACPCFSEIEPLQAEAPANSQSQNTSAGSIMMVPKEELLKFPNGGRESSSVNFMNMKSSQMTN</sequence>
<gene>
    <name evidence="1" type="ORF">DSO57_1028101</name>
</gene>
<evidence type="ECO:0000313" key="1">
    <source>
        <dbReference type="EMBL" id="KAJ9080149.1"/>
    </source>
</evidence>
<reference evidence="1" key="1">
    <citation type="submission" date="2022-04" db="EMBL/GenBank/DDBJ databases">
        <title>Genome of the entomopathogenic fungus Entomophthora muscae.</title>
        <authorList>
            <person name="Elya C."/>
            <person name="Lovett B.R."/>
            <person name="Lee E."/>
            <person name="Macias A.M."/>
            <person name="Hajek A.E."/>
            <person name="De Bivort B.L."/>
            <person name="Kasson M.T."/>
            <person name="De Fine Licht H.H."/>
            <person name="Stajich J.E."/>
        </authorList>
    </citation>
    <scope>NUCLEOTIDE SEQUENCE</scope>
    <source>
        <strain evidence="1">Berkeley</strain>
    </source>
</reference>
<protein>
    <submittedName>
        <fullName evidence="1">Uncharacterized protein</fullName>
    </submittedName>
</protein>
<comment type="caution">
    <text evidence="1">The sequence shown here is derived from an EMBL/GenBank/DDBJ whole genome shotgun (WGS) entry which is preliminary data.</text>
</comment>
<keyword evidence="2" id="KW-1185">Reference proteome</keyword>
<evidence type="ECO:0000313" key="2">
    <source>
        <dbReference type="Proteomes" id="UP001165960"/>
    </source>
</evidence>
<name>A0ACC2TZP4_9FUNG</name>
<proteinExistence type="predicted"/>
<dbReference type="EMBL" id="QTSX02001596">
    <property type="protein sequence ID" value="KAJ9080149.1"/>
    <property type="molecule type" value="Genomic_DNA"/>
</dbReference>